<dbReference type="AlphaFoldDB" id="A0AAW1DZF4"/>
<gene>
    <name evidence="2" type="ORF">VZT92_025482</name>
</gene>
<name>A0AAW1DZF4_ZOAVI</name>
<evidence type="ECO:0000256" key="1">
    <source>
        <dbReference type="SAM" id="MobiDB-lite"/>
    </source>
</evidence>
<feature type="region of interest" description="Disordered" evidence="1">
    <location>
        <begin position="26"/>
        <end position="84"/>
    </location>
</feature>
<comment type="caution">
    <text evidence="2">The sequence shown here is derived from an EMBL/GenBank/DDBJ whole genome shotgun (WGS) entry which is preliminary data.</text>
</comment>
<dbReference type="Proteomes" id="UP001488805">
    <property type="component" value="Unassembled WGS sequence"/>
</dbReference>
<organism evidence="2 3">
    <name type="scientific">Zoarces viviparus</name>
    <name type="common">Viviparous eelpout</name>
    <name type="synonym">Blennius viviparus</name>
    <dbReference type="NCBI Taxonomy" id="48416"/>
    <lineage>
        <taxon>Eukaryota</taxon>
        <taxon>Metazoa</taxon>
        <taxon>Chordata</taxon>
        <taxon>Craniata</taxon>
        <taxon>Vertebrata</taxon>
        <taxon>Euteleostomi</taxon>
        <taxon>Actinopterygii</taxon>
        <taxon>Neopterygii</taxon>
        <taxon>Teleostei</taxon>
        <taxon>Neoteleostei</taxon>
        <taxon>Acanthomorphata</taxon>
        <taxon>Eupercaria</taxon>
        <taxon>Perciformes</taxon>
        <taxon>Cottioidei</taxon>
        <taxon>Zoarcales</taxon>
        <taxon>Zoarcidae</taxon>
        <taxon>Zoarcinae</taxon>
        <taxon>Zoarces</taxon>
    </lineage>
</organism>
<sequence>MFPTARPSVKPQVGKCLSCSKAGLSPRTQHLKIPPQQKHWTLSPEPRKKKPALASAPHVTGASADQFSKVRSLSPSPRIRGSSRTCGAVPLSSVILWRAASSRPVPVVPFAVHSGARTEGECSTPAEII</sequence>
<accession>A0AAW1DZF4</accession>
<feature type="compositionally biased region" description="Polar residues" evidence="1">
    <location>
        <begin position="63"/>
        <end position="75"/>
    </location>
</feature>
<evidence type="ECO:0000313" key="2">
    <source>
        <dbReference type="EMBL" id="KAK9514794.1"/>
    </source>
</evidence>
<reference evidence="2 3" key="1">
    <citation type="journal article" date="2024" name="Genome Biol. Evol.">
        <title>Chromosome-level genome assembly of the viviparous eelpout Zoarces viviparus.</title>
        <authorList>
            <person name="Fuhrmann N."/>
            <person name="Brasseur M.V."/>
            <person name="Bakowski C.E."/>
            <person name="Podsiadlowski L."/>
            <person name="Prost S."/>
            <person name="Krehenwinkel H."/>
            <person name="Mayer C."/>
        </authorList>
    </citation>
    <scope>NUCLEOTIDE SEQUENCE [LARGE SCALE GENOMIC DNA]</scope>
    <source>
        <strain evidence="2">NO-MEL_2022_Ind0_liver</strain>
    </source>
</reference>
<keyword evidence="3" id="KW-1185">Reference proteome</keyword>
<dbReference type="EMBL" id="JBCEZU010000586">
    <property type="protein sequence ID" value="KAK9514794.1"/>
    <property type="molecule type" value="Genomic_DNA"/>
</dbReference>
<proteinExistence type="predicted"/>
<evidence type="ECO:0000313" key="3">
    <source>
        <dbReference type="Proteomes" id="UP001488805"/>
    </source>
</evidence>
<protein>
    <submittedName>
        <fullName evidence="2">Uncharacterized protein</fullName>
    </submittedName>
</protein>